<dbReference type="Proteomes" id="UP000885826">
    <property type="component" value="Unassembled WGS sequence"/>
</dbReference>
<comment type="caution">
    <text evidence="2">The sequence shown here is derived from an EMBL/GenBank/DDBJ whole genome shotgun (WGS) entry which is preliminary data.</text>
</comment>
<dbReference type="InterPro" id="IPR036278">
    <property type="entry name" value="Sialidase_sf"/>
</dbReference>
<evidence type="ECO:0000259" key="1">
    <source>
        <dbReference type="Pfam" id="PF18962"/>
    </source>
</evidence>
<dbReference type="NCBIfam" id="TIGR04183">
    <property type="entry name" value="Por_Secre_tail"/>
    <property type="match status" value="1"/>
</dbReference>
<dbReference type="EMBL" id="DRIG01000039">
    <property type="protein sequence ID" value="HEC78246.1"/>
    <property type="molecule type" value="Genomic_DNA"/>
</dbReference>
<evidence type="ECO:0000313" key="2">
    <source>
        <dbReference type="EMBL" id="HEC78246.1"/>
    </source>
</evidence>
<sequence>MNKLLQTAIIISLFLFLKAESIKDDPAVFNIKYNEMKTEEINIKRQNHKSRPLTPPELYLTLTPGQDTVFVSFTANQPLAAGWLDTSFCSVYQNWDYWWLNTRLGIDGLDTVYVLVSLYNYSNSNENFHRDVLDYTGNLIHQDPEWNGYQTQPIVKDGAGRNHYIGHPVLGWFDNMDAGVVDDLNYIYTSKADNTGDILFSKLDSIGGVIYDKIPVATGDSAQSWTGDSHIAINSQGEIYIAWSRDLHEIVYSKSADAGSTWSAPVPVADDFAHQVNKPEILISADDCIHFIWQHWDGTHNHLLYKKLYPDGTCSVDTTNLTPEGTVEVWAPEFAVDSDTNIHIVWSPYYQGSNSLYYTLINGKCDKNGFSAADSEITIIQESAFYSNGEQKRYPKIVIDSLDCPHVIFDQGGYGSGLTKAVYHIKKVFIPQGYVIYPDSSVHNLIIDTTGGYTSSFPTPLFGTYFVKVWAWNSAGEVGWDTASIFISGISDNTQKNFFSPSYSISPTISRGKFTFQAALSAPSRIEISIYDCIGRKRMEQYSFNCIQGVNKKTLDLSHLPPGVYFLKFNIQKGSGLKKVLLLD</sequence>
<dbReference type="InterPro" id="IPR026444">
    <property type="entry name" value="Secre_tail"/>
</dbReference>
<accession>A0A9C9EMT0</accession>
<dbReference type="SUPFAM" id="SSF50939">
    <property type="entry name" value="Sialidases"/>
    <property type="match status" value="1"/>
</dbReference>
<dbReference type="Pfam" id="PF18962">
    <property type="entry name" value="Por_Secre_tail"/>
    <property type="match status" value="1"/>
</dbReference>
<proteinExistence type="predicted"/>
<dbReference type="AlphaFoldDB" id="A0A9C9EMT0"/>
<reference evidence="2" key="1">
    <citation type="journal article" date="2020" name="mSystems">
        <title>Genome- and Community-Level Interaction Insights into Carbon Utilization and Element Cycling Functions of Hydrothermarchaeota in Hydrothermal Sediment.</title>
        <authorList>
            <person name="Zhou Z."/>
            <person name="Liu Y."/>
            <person name="Xu W."/>
            <person name="Pan J."/>
            <person name="Luo Z.H."/>
            <person name="Li M."/>
        </authorList>
    </citation>
    <scope>NUCLEOTIDE SEQUENCE</scope>
    <source>
        <strain evidence="2">HyVt-388</strain>
    </source>
</reference>
<organism evidence="2 3">
    <name type="scientific">candidate division WOR-3 bacterium</name>
    <dbReference type="NCBI Taxonomy" id="2052148"/>
    <lineage>
        <taxon>Bacteria</taxon>
        <taxon>Bacteria division WOR-3</taxon>
    </lineage>
</organism>
<name>A0A9C9EMT0_UNCW3</name>
<evidence type="ECO:0000313" key="3">
    <source>
        <dbReference type="Proteomes" id="UP000885826"/>
    </source>
</evidence>
<protein>
    <submittedName>
        <fullName evidence="2">T9SS type A sorting domain-containing protein</fullName>
    </submittedName>
</protein>
<feature type="domain" description="Secretion system C-terminal sorting" evidence="1">
    <location>
        <begin position="513"/>
        <end position="580"/>
    </location>
</feature>
<gene>
    <name evidence="2" type="ORF">ENI34_03780</name>
</gene>